<organism evidence="1">
    <name type="scientific">marine metagenome</name>
    <dbReference type="NCBI Taxonomy" id="408172"/>
    <lineage>
        <taxon>unclassified sequences</taxon>
        <taxon>metagenomes</taxon>
        <taxon>ecological metagenomes</taxon>
    </lineage>
</organism>
<evidence type="ECO:0000313" key="1">
    <source>
        <dbReference type="EMBL" id="SVD10504.1"/>
    </source>
</evidence>
<gene>
    <name evidence="1" type="ORF">METZ01_LOCUS363358</name>
</gene>
<accession>A0A382SKT4</accession>
<reference evidence="1" key="1">
    <citation type="submission" date="2018-05" db="EMBL/GenBank/DDBJ databases">
        <authorList>
            <person name="Lanie J.A."/>
            <person name="Ng W.-L."/>
            <person name="Kazmierczak K.M."/>
            <person name="Andrzejewski T.M."/>
            <person name="Davidsen T.M."/>
            <person name="Wayne K.J."/>
            <person name="Tettelin H."/>
            <person name="Glass J.I."/>
            <person name="Rusch D."/>
            <person name="Podicherti R."/>
            <person name="Tsui H.-C.T."/>
            <person name="Winkler M.E."/>
        </authorList>
    </citation>
    <scope>NUCLEOTIDE SEQUENCE</scope>
</reference>
<dbReference type="AlphaFoldDB" id="A0A382SKT4"/>
<sequence length="42" mass="4622">MCTGPERSPQIDFDACYIEDGFLGGLEWMLAMVGVENQVVTV</sequence>
<dbReference type="EMBL" id="UINC01129839">
    <property type="protein sequence ID" value="SVD10504.1"/>
    <property type="molecule type" value="Genomic_DNA"/>
</dbReference>
<protein>
    <submittedName>
        <fullName evidence="1">Uncharacterized protein</fullName>
    </submittedName>
</protein>
<name>A0A382SKT4_9ZZZZ</name>
<proteinExistence type="predicted"/>